<evidence type="ECO:0000256" key="6">
    <source>
        <dbReference type="ARBA" id="ARBA00022741"/>
    </source>
</evidence>
<keyword evidence="5 13" id="KW-0808">Transferase</keyword>
<dbReference type="NCBIfam" id="TIGR00671">
    <property type="entry name" value="baf"/>
    <property type="match status" value="1"/>
</dbReference>
<dbReference type="SUPFAM" id="SSF53067">
    <property type="entry name" value="Actin-like ATPase domain"/>
    <property type="match status" value="2"/>
</dbReference>
<evidence type="ECO:0000256" key="2">
    <source>
        <dbReference type="ARBA" id="ARBA00004496"/>
    </source>
</evidence>
<dbReference type="CDD" id="cd24015">
    <property type="entry name" value="ASKHA_NBD_PanK-III"/>
    <property type="match status" value="1"/>
</dbReference>
<dbReference type="EMBL" id="VSSQ01005404">
    <property type="protein sequence ID" value="MPM29012.1"/>
    <property type="molecule type" value="Genomic_DNA"/>
</dbReference>
<gene>
    <name evidence="13" type="primary">coaX_20</name>
    <name evidence="13" type="ORF">SDC9_75550</name>
</gene>
<proteinExistence type="inferred from homology"/>
<keyword evidence="7 13" id="KW-0418">Kinase</keyword>
<keyword evidence="9" id="KW-0630">Potassium</keyword>
<dbReference type="GO" id="GO:0015937">
    <property type="term" value="P:coenzyme A biosynthetic process"/>
    <property type="evidence" value="ECO:0007669"/>
    <property type="project" value="UniProtKB-KW"/>
</dbReference>
<dbReference type="GO" id="GO:0004594">
    <property type="term" value="F:pantothenate kinase activity"/>
    <property type="evidence" value="ECO:0007669"/>
    <property type="project" value="InterPro"/>
</dbReference>
<evidence type="ECO:0000256" key="12">
    <source>
        <dbReference type="ARBA" id="ARBA00040883"/>
    </source>
</evidence>
<keyword evidence="10" id="KW-0173">Coenzyme A biosynthesis</keyword>
<comment type="caution">
    <text evidence="13">The sequence shown here is derived from an EMBL/GenBank/DDBJ whole genome shotgun (WGS) entry which is preliminary data.</text>
</comment>
<comment type="subunit">
    <text evidence="3">Homodimer.</text>
</comment>
<dbReference type="InterPro" id="IPR004619">
    <property type="entry name" value="Type_III_PanK"/>
</dbReference>
<name>A0A644YK36_9ZZZZ</name>
<comment type="similarity">
    <text evidence="11">Belongs to the type III pantothenate kinase family.</text>
</comment>
<evidence type="ECO:0000256" key="1">
    <source>
        <dbReference type="ARBA" id="ARBA00001958"/>
    </source>
</evidence>
<evidence type="ECO:0000256" key="9">
    <source>
        <dbReference type="ARBA" id="ARBA00022958"/>
    </source>
</evidence>
<evidence type="ECO:0000256" key="5">
    <source>
        <dbReference type="ARBA" id="ARBA00022679"/>
    </source>
</evidence>
<evidence type="ECO:0000256" key="11">
    <source>
        <dbReference type="ARBA" id="ARBA00038036"/>
    </source>
</evidence>
<evidence type="ECO:0000313" key="13">
    <source>
        <dbReference type="EMBL" id="MPM29012.1"/>
    </source>
</evidence>
<evidence type="ECO:0000256" key="8">
    <source>
        <dbReference type="ARBA" id="ARBA00022840"/>
    </source>
</evidence>
<dbReference type="Gene3D" id="3.30.420.40">
    <property type="match status" value="2"/>
</dbReference>
<keyword evidence="8" id="KW-0067">ATP-binding</keyword>
<sequence>MILAVDVGNTTIVLGCIADGAITDVTWLETSRKKTEYEYAATIRQVLTITGLDKPVFEGAVISSVVPQLTATLKAAVKLVTGQEALIVGAGVKTGLNIGIDDPSEAGADLVATAVAAIDMGLTLPTVIVDMGTATTITVVDKNRRLIGGAILPGLAISSEALIRSVSLLPHIPIEAPKKVIGTNSIDCMKSGAVLGTAAAIDGMIDRIEEELGIPVSVVATGGLAKKVIPFCRRDIRQETNLLLRGLWVIWQKNQKV</sequence>
<dbReference type="Pfam" id="PF03309">
    <property type="entry name" value="Pan_kinase"/>
    <property type="match status" value="1"/>
</dbReference>
<reference evidence="13" key="1">
    <citation type="submission" date="2019-08" db="EMBL/GenBank/DDBJ databases">
        <authorList>
            <person name="Kucharzyk K."/>
            <person name="Murdoch R.W."/>
            <person name="Higgins S."/>
            <person name="Loffler F."/>
        </authorList>
    </citation>
    <scope>NUCLEOTIDE SEQUENCE</scope>
</reference>
<evidence type="ECO:0000256" key="10">
    <source>
        <dbReference type="ARBA" id="ARBA00022993"/>
    </source>
</evidence>
<evidence type="ECO:0000256" key="3">
    <source>
        <dbReference type="ARBA" id="ARBA00011738"/>
    </source>
</evidence>
<keyword evidence="4" id="KW-0963">Cytoplasm</keyword>
<organism evidence="13">
    <name type="scientific">bioreactor metagenome</name>
    <dbReference type="NCBI Taxonomy" id="1076179"/>
    <lineage>
        <taxon>unclassified sequences</taxon>
        <taxon>metagenomes</taxon>
        <taxon>ecological metagenomes</taxon>
    </lineage>
</organism>
<comment type="cofactor">
    <cofactor evidence="1">
        <name>K(+)</name>
        <dbReference type="ChEBI" id="CHEBI:29103"/>
    </cofactor>
</comment>
<accession>A0A644YK36</accession>
<evidence type="ECO:0000256" key="7">
    <source>
        <dbReference type="ARBA" id="ARBA00022777"/>
    </source>
</evidence>
<keyword evidence="6" id="KW-0547">Nucleotide-binding</keyword>
<dbReference type="HAMAP" id="MF_01274">
    <property type="entry name" value="Pantothen_kinase_3"/>
    <property type="match status" value="1"/>
</dbReference>
<dbReference type="PANTHER" id="PTHR34265:SF1">
    <property type="entry name" value="TYPE III PANTOTHENATE KINASE"/>
    <property type="match status" value="1"/>
</dbReference>
<dbReference type="PANTHER" id="PTHR34265">
    <property type="entry name" value="TYPE III PANTOTHENATE KINASE"/>
    <property type="match status" value="1"/>
</dbReference>
<dbReference type="GO" id="GO:0005737">
    <property type="term" value="C:cytoplasm"/>
    <property type="evidence" value="ECO:0007669"/>
    <property type="project" value="UniProtKB-SubCell"/>
</dbReference>
<dbReference type="AlphaFoldDB" id="A0A644YK36"/>
<dbReference type="GO" id="GO:0005524">
    <property type="term" value="F:ATP binding"/>
    <property type="evidence" value="ECO:0007669"/>
    <property type="project" value="UniProtKB-KW"/>
</dbReference>
<evidence type="ECO:0000256" key="4">
    <source>
        <dbReference type="ARBA" id="ARBA00022490"/>
    </source>
</evidence>
<protein>
    <recommendedName>
        <fullName evidence="12">Type III pantothenate kinase</fullName>
    </recommendedName>
</protein>
<comment type="subcellular location">
    <subcellularLocation>
        <location evidence="2">Cytoplasm</location>
    </subcellularLocation>
</comment>
<dbReference type="InterPro" id="IPR043129">
    <property type="entry name" value="ATPase_NBD"/>
</dbReference>